<protein>
    <submittedName>
        <fullName evidence="2">ATP synthase F0 subunit 8</fullName>
    </submittedName>
</protein>
<gene>
    <name evidence="2" type="primary">ATP8</name>
</gene>
<keyword evidence="2" id="KW-0496">Mitochondrion</keyword>
<keyword evidence="1" id="KW-1133">Transmembrane helix</keyword>
<organism evidence="2">
    <name type="scientific">Onisimus nanseni</name>
    <name type="common">Amphipod</name>
    <name type="synonym">Pseudalibrotus nanseni</name>
    <dbReference type="NCBI Taxonomy" id="583350"/>
    <lineage>
        <taxon>Eukaryota</taxon>
        <taxon>Metazoa</taxon>
        <taxon>Ecdysozoa</taxon>
        <taxon>Arthropoda</taxon>
        <taxon>Crustacea</taxon>
        <taxon>Multicrustacea</taxon>
        <taxon>Malacostraca</taxon>
        <taxon>Eumalacostraca</taxon>
        <taxon>Peracarida</taxon>
        <taxon>Amphipoda</taxon>
        <taxon>Amphilochidea</taxon>
        <taxon>Lysianassida</taxon>
        <taxon>Lysianassidira</taxon>
        <taxon>Lysianassoidea</taxon>
        <taxon>Lysianassidae</taxon>
        <taxon>Onisimus</taxon>
    </lineage>
</organism>
<keyword evidence="1" id="KW-0472">Membrane</keyword>
<feature type="transmembrane region" description="Helical" evidence="1">
    <location>
        <begin position="12"/>
        <end position="33"/>
    </location>
</feature>
<dbReference type="EMBL" id="FJ555185">
    <property type="protein sequence ID" value="ACM79557.1"/>
    <property type="molecule type" value="Genomic_DNA"/>
</dbReference>
<dbReference type="AlphaFoldDB" id="D3G9K5"/>
<evidence type="ECO:0000313" key="2">
    <source>
        <dbReference type="EMBL" id="ACM79557.1"/>
    </source>
</evidence>
<accession>D3G9K5</accession>
<proteinExistence type="predicted"/>
<sequence>MPQMAPTLWLPLFITLSFILTWMSSIMYFFLVCSTEPSTMTLITQKKHWLW</sequence>
<reference evidence="2" key="1">
    <citation type="submission" date="2008-12" db="EMBL/GenBank/DDBJ databases">
        <authorList>
            <person name="Lee J.-S."/>
        </authorList>
    </citation>
    <scope>NUCLEOTIDE SEQUENCE</scope>
</reference>
<name>D3G9K5_ONINA</name>
<keyword evidence="1" id="KW-0812">Transmembrane</keyword>
<evidence type="ECO:0000256" key="1">
    <source>
        <dbReference type="SAM" id="Phobius"/>
    </source>
</evidence>
<geneLocation type="mitochondrion" evidence="2"/>